<dbReference type="FunCoup" id="A0A1Y2LY12">
    <property type="interactions" value="873"/>
</dbReference>
<dbReference type="FunFam" id="3.40.50.300:FF:000207">
    <property type="entry name" value="CTP synthase"/>
    <property type="match status" value="1"/>
</dbReference>
<dbReference type="InterPro" id="IPR029062">
    <property type="entry name" value="Class_I_gatase-like"/>
</dbReference>
<name>A0A1Y2LY12_EPING</name>
<dbReference type="Gene3D" id="3.40.50.300">
    <property type="entry name" value="P-loop containing nucleotide triphosphate hydrolases"/>
    <property type="match status" value="1"/>
</dbReference>
<evidence type="ECO:0000256" key="10">
    <source>
        <dbReference type="ARBA" id="ARBA00054275"/>
    </source>
</evidence>
<keyword evidence="8 12" id="KW-0665">Pyrimidine biosynthesis</keyword>
<dbReference type="Pfam" id="PF00117">
    <property type="entry name" value="GATase"/>
    <property type="match status" value="1"/>
</dbReference>
<dbReference type="InParanoid" id="A0A1Y2LY12"/>
<comment type="catalytic activity">
    <reaction evidence="9 12">
        <text>UTP + L-glutamine + ATP + H2O = CTP + L-glutamate + ADP + phosphate + 2 H(+)</text>
        <dbReference type="Rhea" id="RHEA:26426"/>
        <dbReference type="ChEBI" id="CHEBI:15377"/>
        <dbReference type="ChEBI" id="CHEBI:15378"/>
        <dbReference type="ChEBI" id="CHEBI:29985"/>
        <dbReference type="ChEBI" id="CHEBI:30616"/>
        <dbReference type="ChEBI" id="CHEBI:37563"/>
        <dbReference type="ChEBI" id="CHEBI:43474"/>
        <dbReference type="ChEBI" id="CHEBI:46398"/>
        <dbReference type="ChEBI" id="CHEBI:58359"/>
        <dbReference type="ChEBI" id="CHEBI:456216"/>
        <dbReference type="EC" id="6.3.4.2"/>
    </reaction>
</comment>
<dbReference type="InterPro" id="IPR004468">
    <property type="entry name" value="CTP_synthase"/>
</dbReference>
<comment type="pathway">
    <text evidence="1 12">Pyrimidine metabolism; CTP biosynthesis via de novo pathway; CTP from UDP: step 2/2.</text>
</comment>
<keyword evidence="7 12" id="KW-0315">Glutamine amidotransferase</keyword>
<dbReference type="GO" id="GO:0097268">
    <property type="term" value="C:cytoophidium"/>
    <property type="evidence" value="ECO:0007669"/>
    <property type="project" value="UniProtKB-ARBA"/>
</dbReference>
<keyword evidence="4 12" id="KW-0436">Ligase</keyword>
<dbReference type="GO" id="GO:0042802">
    <property type="term" value="F:identical protein binding"/>
    <property type="evidence" value="ECO:0007669"/>
    <property type="project" value="TreeGrafter"/>
</dbReference>
<evidence type="ECO:0000256" key="5">
    <source>
        <dbReference type="ARBA" id="ARBA00022741"/>
    </source>
</evidence>
<evidence type="ECO:0000256" key="1">
    <source>
        <dbReference type="ARBA" id="ARBA00005171"/>
    </source>
</evidence>
<dbReference type="FunFam" id="3.40.50.880:FF:000005">
    <property type="entry name" value="CTP synthase"/>
    <property type="match status" value="1"/>
</dbReference>
<dbReference type="InterPro" id="IPR033828">
    <property type="entry name" value="GATase1_CTP_Synthase"/>
</dbReference>
<sequence length="595" mass="66268">MKYVLVSGGVISGVGKGIIASSTGLLLKTLGLKITVHVSSIKIDPYLNVDAGTMNPKEHGEVFVLSDGGEVDLDLGNYERYLNITLTRDNNITTGKIYQHVIERERKGDYLGKTVQVVPHITDAIQEWVQKVARIPVDDTNEEPDVCIIELGGTVGDMESMPFVEAMAQLRRRAGRDNFMQIHVSYVPIIHGEQKTKPTQHAIKTVRSNGMIPDLIACRCERELEPSVIEKLANFCQVEPEQVVVVKDMPSIYQVPMLLEQQKLVPLVRKFLALNRVTIPQAMTQKGDKIWTQWKTLTGNDTRFHDPVTVALVGKYVELQDSYLSVVKSLEHAAMRCKRKLDIRWIDSDHLEPKMQQADPAKFHNAWHEIVKASGILVPGGFGSRATEGMIAAATWAREHKKPYLGVCLGMQIAVIEYARNVCGIKDATSEEFNGDAANKLIMFMPEVDKTTMGASMRLGLRPTLFQPGSEWSKLRALYAGSDQILERHRHRYEVNPDYIGKLEEGGLHFVGKDEEGVRMEVVEIKDHPWFVGVQFHPEYLSRVLDPSRPYLGFIAASAGMLDEITRQYQSGAANGLAAEGIANGVAGLQVNGEF</sequence>
<accession>A0A1Y2LY12</accession>
<evidence type="ECO:0000256" key="11">
    <source>
        <dbReference type="ARBA" id="ARBA00070745"/>
    </source>
</evidence>
<keyword evidence="5 12" id="KW-0547">Nucleotide-binding</keyword>
<dbReference type="NCBIfam" id="TIGR00337">
    <property type="entry name" value="PyrG"/>
    <property type="match status" value="1"/>
</dbReference>
<dbReference type="AlphaFoldDB" id="A0A1Y2LY12"/>
<dbReference type="EMBL" id="KZ107846">
    <property type="protein sequence ID" value="OSS48542.1"/>
    <property type="molecule type" value="Genomic_DNA"/>
</dbReference>
<dbReference type="InterPro" id="IPR017926">
    <property type="entry name" value="GATASE"/>
</dbReference>
<evidence type="ECO:0000313" key="15">
    <source>
        <dbReference type="EMBL" id="OSS48542.1"/>
    </source>
</evidence>
<comment type="function">
    <text evidence="10 12">Catalyzes the ATP-dependent amination of UTP to CTP with either L-glutamine or ammonia as the source of nitrogen.</text>
</comment>
<reference evidence="15 16" key="1">
    <citation type="journal article" date="2017" name="Genome Announc.">
        <title>Genome sequence of the saprophytic ascomycete Epicoccum nigrum ICMP 19927 strain isolated from New Zealand.</title>
        <authorList>
            <person name="Fokin M."/>
            <person name="Fleetwood D."/>
            <person name="Weir B.S."/>
            <person name="Villas-Boas S.G."/>
        </authorList>
    </citation>
    <scope>NUCLEOTIDE SEQUENCE [LARGE SCALE GENOMIC DNA]</scope>
    <source>
        <strain evidence="15 16">ICMP 19927</strain>
    </source>
</reference>
<dbReference type="Pfam" id="PF06418">
    <property type="entry name" value="CTP_synth_N"/>
    <property type="match status" value="1"/>
</dbReference>
<feature type="domain" description="Glutamine amidotransferase" evidence="13">
    <location>
        <begin position="319"/>
        <end position="553"/>
    </location>
</feature>
<comment type="similarity">
    <text evidence="2 12">Belongs to the CTP synthase family.</text>
</comment>
<dbReference type="PANTHER" id="PTHR11550">
    <property type="entry name" value="CTP SYNTHASE"/>
    <property type="match status" value="1"/>
</dbReference>
<dbReference type="CDD" id="cd03113">
    <property type="entry name" value="CTPS_N"/>
    <property type="match status" value="1"/>
</dbReference>
<proteinExistence type="inferred from homology"/>
<evidence type="ECO:0000256" key="3">
    <source>
        <dbReference type="ARBA" id="ARBA00012291"/>
    </source>
</evidence>
<evidence type="ECO:0000256" key="9">
    <source>
        <dbReference type="ARBA" id="ARBA00047781"/>
    </source>
</evidence>
<protein>
    <recommendedName>
        <fullName evidence="11 12">CTP synthase</fullName>
        <ecNumber evidence="3 12">6.3.4.2</ecNumber>
    </recommendedName>
    <alternativeName>
        <fullName evidence="12">UTP--ammonia ligase</fullName>
    </alternativeName>
</protein>
<dbReference type="UniPathway" id="UPA00159">
    <property type="reaction ID" value="UER00277"/>
</dbReference>
<dbReference type="GO" id="GO:0005524">
    <property type="term" value="F:ATP binding"/>
    <property type="evidence" value="ECO:0007669"/>
    <property type="project" value="UniProtKB-KW"/>
</dbReference>
<dbReference type="GO" id="GO:0005737">
    <property type="term" value="C:cytoplasm"/>
    <property type="evidence" value="ECO:0007669"/>
    <property type="project" value="TreeGrafter"/>
</dbReference>
<evidence type="ECO:0000313" key="16">
    <source>
        <dbReference type="Proteomes" id="UP000193240"/>
    </source>
</evidence>
<dbReference type="SUPFAM" id="SSF52540">
    <property type="entry name" value="P-loop containing nucleoside triphosphate hydrolases"/>
    <property type="match status" value="1"/>
</dbReference>
<evidence type="ECO:0000256" key="6">
    <source>
        <dbReference type="ARBA" id="ARBA00022840"/>
    </source>
</evidence>
<evidence type="ECO:0000256" key="4">
    <source>
        <dbReference type="ARBA" id="ARBA00022598"/>
    </source>
</evidence>
<dbReference type="GO" id="GO:0003883">
    <property type="term" value="F:CTP synthase activity"/>
    <property type="evidence" value="ECO:0007669"/>
    <property type="project" value="UniProtKB-UniRule"/>
</dbReference>
<evidence type="ECO:0000259" key="13">
    <source>
        <dbReference type="Pfam" id="PF00117"/>
    </source>
</evidence>
<evidence type="ECO:0000259" key="14">
    <source>
        <dbReference type="Pfam" id="PF06418"/>
    </source>
</evidence>
<dbReference type="CDD" id="cd01746">
    <property type="entry name" value="GATase1_CTP_Synthase"/>
    <property type="match status" value="1"/>
</dbReference>
<dbReference type="InterPro" id="IPR027417">
    <property type="entry name" value="P-loop_NTPase"/>
</dbReference>
<evidence type="ECO:0000256" key="2">
    <source>
        <dbReference type="ARBA" id="ARBA00007533"/>
    </source>
</evidence>
<dbReference type="Proteomes" id="UP000193240">
    <property type="component" value="Unassembled WGS sequence"/>
</dbReference>
<dbReference type="Gene3D" id="3.40.50.880">
    <property type="match status" value="1"/>
</dbReference>
<dbReference type="GO" id="GO:0044210">
    <property type="term" value="P:'de novo' CTP biosynthetic process"/>
    <property type="evidence" value="ECO:0007669"/>
    <property type="project" value="UniProtKB-UniRule"/>
</dbReference>
<dbReference type="STRING" id="105696.A0A1Y2LY12"/>
<evidence type="ECO:0000256" key="12">
    <source>
        <dbReference type="RuleBase" id="RU810713"/>
    </source>
</evidence>
<evidence type="ECO:0000256" key="7">
    <source>
        <dbReference type="ARBA" id="ARBA00022962"/>
    </source>
</evidence>
<dbReference type="NCBIfam" id="NF003792">
    <property type="entry name" value="PRK05380.1"/>
    <property type="match status" value="1"/>
</dbReference>
<gene>
    <name evidence="15" type="ORF">B5807_07615</name>
</gene>
<keyword evidence="6 12" id="KW-0067">ATP-binding</keyword>
<evidence type="ECO:0000256" key="8">
    <source>
        <dbReference type="ARBA" id="ARBA00022975"/>
    </source>
</evidence>
<dbReference type="SUPFAM" id="SSF52317">
    <property type="entry name" value="Class I glutamine amidotransferase-like"/>
    <property type="match status" value="1"/>
</dbReference>
<dbReference type="InterPro" id="IPR017456">
    <property type="entry name" value="CTP_synthase_N"/>
</dbReference>
<dbReference type="EC" id="6.3.4.2" evidence="3 12"/>
<dbReference type="OMA" id="EFNNAYR"/>
<keyword evidence="16" id="KW-1185">Reference proteome</keyword>
<dbReference type="GO" id="GO:0019856">
    <property type="term" value="P:pyrimidine nucleobase biosynthetic process"/>
    <property type="evidence" value="ECO:0007669"/>
    <property type="project" value="TreeGrafter"/>
</dbReference>
<organism evidence="15 16">
    <name type="scientific">Epicoccum nigrum</name>
    <name type="common">Soil fungus</name>
    <name type="synonym">Epicoccum purpurascens</name>
    <dbReference type="NCBI Taxonomy" id="105696"/>
    <lineage>
        <taxon>Eukaryota</taxon>
        <taxon>Fungi</taxon>
        <taxon>Dikarya</taxon>
        <taxon>Ascomycota</taxon>
        <taxon>Pezizomycotina</taxon>
        <taxon>Dothideomycetes</taxon>
        <taxon>Pleosporomycetidae</taxon>
        <taxon>Pleosporales</taxon>
        <taxon>Pleosporineae</taxon>
        <taxon>Didymellaceae</taxon>
        <taxon>Epicoccum</taxon>
    </lineage>
</organism>
<dbReference type="PANTHER" id="PTHR11550:SF0">
    <property type="entry name" value="CTP SYNTHASE-RELATED"/>
    <property type="match status" value="1"/>
</dbReference>
<feature type="domain" description="CTP synthase N-terminal" evidence="14">
    <location>
        <begin position="2"/>
        <end position="273"/>
    </location>
</feature>
<dbReference type="PROSITE" id="PS51273">
    <property type="entry name" value="GATASE_TYPE_1"/>
    <property type="match status" value="1"/>
</dbReference>